<organism evidence="1">
    <name type="scientific">Fusarium pseudograminearum CS3427</name>
    <dbReference type="NCBI Taxonomy" id="1318457"/>
    <lineage>
        <taxon>Eukaryota</taxon>
        <taxon>Fungi</taxon>
        <taxon>Dikarya</taxon>
        <taxon>Ascomycota</taxon>
        <taxon>Pezizomycotina</taxon>
        <taxon>Sordariomycetes</taxon>
        <taxon>Hypocreomycetidae</taxon>
        <taxon>Hypocreales</taxon>
        <taxon>Nectriaceae</taxon>
        <taxon>Fusarium</taxon>
    </lineage>
</organism>
<reference evidence="1" key="1">
    <citation type="submission" date="2013-05" db="EMBL/GenBank/DDBJ databases">
        <title>Draft genome sequences of six wheat associated Fusarium spp. isolates.</title>
        <authorList>
            <person name="Moolhuijzen P.M."/>
            <person name="Manners J.M."/>
            <person name="Wilcox S."/>
            <person name="Bellgard M.I."/>
            <person name="Gardiner D.M."/>
        </authorList>
    </citation>
    <scope>NUCLEOTIDE SEQUENCE</scope>
    <source>
        <strain evidence="1">CS3427</strain>
        <strain evidence="1">CS3427</strain>
    </source>
</reference>
<gene>
    <name evidence="1" type="ORF">BN847_0060110</name>
</gene>
<protein>
    <submittedName>
        <fullName evidence="1">WGS project CBMD000000000 data, contig CS3427_c000587</fullName>
    </submittedName>
</protein>
<proteinExistence type="predicted"/>
<comment type="caution">
    <text evidence="1">The sequence shown here is derived from an EMBL/GenBank/DDBJ whole genome shotgun (WGS) entry which is preliminary data.</text>
</comment>
<dbReference type="EMBL" id="CBMD010000587">
    <property type="protein sequence ID" value="CEG02441.1"/>
    <property type="molecule type" value="Genomic_DNA"/>
</dbReference>
<evidence type="ECO:0000313" key="1">
    <source>
        <dbReference type="EMBL" id="CEG02441.1"/>
    </source>
</evidence>
<sequence>MPTRLTTDCRLALDWISKTQNERKHAKHAEVVQTSLNTKLVADLVHNGEDDDDSYDDSDTNNMNIPEDSLMPEYGDGINALRSFTPTKPETDSCRSLVNHIQVPEHQQPIPRKRDANADEEMSRVENSYQISTKRNIYSLNERIENTENLMELCSNELIEKQHDAYKCPGAGRR</sequence>
<dbReference type="AlphaFoldDB" id="A0A096PBS4"/>
<accession>A0A096PBS4</accession>
<name>A0A096PBS4_FUSPS</name>